<gene>
    <name evidence="3" type="ORF">HHK36_008597</name>
</gene>
<dbReference type="Pfam" id="PF11995">
    <property type="entry name" value="DUF3490"/>
    <property type="match status" value="1"/>
</dbReference>
<protein>
    <recommendedName>
        <fullName evidence="2">NPK1-activating kinesin-like protein C-terminal domain-containing protein</fullName>
    </recommendedName>
</protein>
<dbReference type="OMA" id="DHIMESS"/>
<evidence type="ECO:0000313" key="3">
    <source>
        <dbReference type="EMBL" id="KAF8406508.1"/>
    </source>
</evidence>
<dbReference type="EMBL" id="JABCRI010000005">
    <property type="protein sequence ID" value="KAF8406508.1"/>
    <property type="molecule type" value="Genomic_DNA"/>
</dbReference>
<dbReference type="GO" id="GO:0003777">
    <property type="term" value="F:microtubule motor activity"/>
    <property type="evidence" value="ECO:0007669"/>
    <property type="project" value="InterPro"/>
</dbReference>
<reference evidence="3 4" key="1">
    <citation type="submission" date="2020-04" db="EMBL/GenBank/DDBJ databases">
        <title>Plant Genome Project.</title>
        <authorList>
            <person name="Zhang R.-G."/>
        </authorList>
    </citation>
    <scope>NUCLEOTIDE SEQUENCE [LARGE SCALE GENOMIC DNA]</scope>
    <source>
        <strain evidence="3">YNK0</strain>
        <tissue evidence="3">Leaf</tissue>
    </source>
</reference>
<dbReference type="AlphaFoldDB" id="A0A834ZJT1"/>
<organism evidence="3 4">
    <name type="scientific">Tetracentron sinense</name>
    <name type="common">Spur-leaf</name>
    <dbReference type="NCBI Taxonomy" id="13715"/>
    <lineage>
        <taxon>Eukaryota</taxon>
        <taxon>Viridiplantae</taxon>
        <taxon>Streptophyta</taxon>
        <taxon>Embryophyta</taxon>
        <taxon>Tracheophyta</taxon>
        <taxon>Spermatophyta</taxon>
        <taxon>Magnoliopsida</taxon>
        <taxon>Trochodendrales</taxon>
        <taxon>Trochodendraceae</taxon>
        <taxon>Tetracentron</taxon>
    </lineage>
</organism>
<dbReference type="InterPro" id="IPR021881">
    <property type="entry name" value="NACK_C"/>
</dbReference>
<name>A0A834ZJT1_TETSI</name>
<dbReference type="PANTHER" id="PTHR47968">
    <property type="entry name" value="CENTROMERE PROTEIN E"/>
    <property type="match status" value="1"/>
</dbReference>
<dbReference type="InterPro" id="IPR027640">
    <property type="entry name" value="Kinesin-like_fam"/>
</dbReference>
<keyword evidence="1" id="KW-0493">Microtubule</keyword>
<evidence type="ECO:0000259" key="2">
    <source>
        <dbReference type="Pfam" id="PF11995"/>
    </source>
</evidence>
<dbReference type="PANTHER" id="PTHR47968:SF18">
    <property type="entry name" value="KINESIN-LIKE PROTEIN KIN-7F"/>
    <property type="match status" value="1"/>
</dbReference>
<feature type="domain" description="NPK1-activating kinesin-like protein C-terminal" evidence="2">
    <location>
        <begin position="1"/>
        <end position="89"/>
    </location>
</feature>
<evidence type="ECO:0000256" key="1">
    <source>
        <dbReference type="ARBA" id="ARBA00022701"/>
    </source>
</evidence>
<dbReference type="OrthoDB" id="1717974at2759"/>
<dbReference type="GO" id="GO:0007018">
    <property type="term" value="P:microtubule-based movement"/>
    <property type="evidence" value="ECO:0007669"/>
    <property type="project" value="InterPro"/>
</dbReference>
<comment type="caution">
    <text evidence="3">The sequence shown here is derived from an EMBL/GenBank/DDBJ whole genome shotgun (WGS) entry which is preliminary data.</text>
</comment>
<dbReference type="Proteomes" id="UP000655225">
    <property type="component" value="Unassembled WGS sequence"/>
</dbReference>
<sequence length="106" mass="12522">MRALRHERAMLSKQMLKRFSEEERESLYKKWGIGLDTKRRRLQLARCLWNDTKDMDHIMESSTIIAKLVGFIEPGQALKEMFGLSFTPQPTNRRSYSWKPSMSSLL</sequence>
<keyword evidence="4" id="KW-1185">Reference proteome</keyword>
<proteinExistence type="predicted"/>
<evidence type="ECO:0000313" key="4">
    <source>
        <dbReference type="Proteomes" id="UP000655225"/>
    </source>
</evidence>
<dbReference type="GO" id="GO:0005874">
    <property type="term" value="C:microtubule"/>
    <property type="evidence" value="ECO:0007669"/>
    <property type="project" value="UniProtKB-KW"/>
</dbReference>
<accession>A0A834ZJT1</accession>